<evidence type="ECO:0000313" key="1">
    <source>
        <dbReference type="EMBL" id="CAH1406868.1"/>
    </source>
</evidence>
<evidence type="ECO:0000313" key="2">
    <source>
        <dbReference type="Proteomes" id="UP001152798"/>
    </source>
</evidence>
<proteinExistence type="predicted"/>
<sequence>MEALIRLKAPPWMSNRAIKRIYTGLESVINKLVTGYKYKDIRRTKQSTRMYLIVLMMMTVPLNQLMASPRDNQFRTASKLRTVWDNFQLARCTTTTCCPIQFHCCNISCCNYKREQVMMQMRC</sequence>
<dbReference type="Proteomes" id="UP001152798">
    <property type="component" value="Chromosome 7"/>
</dbReference>
<organism evidence="1 2">
    <name type="scientific">Nezara viridula</name>
    <name type="common">Southern green stink bug</name>
    <name type="synonym">Cimex viridulus</name>
    <dbReference type="NCBI Taxonomy" id="85310"/>
    <lineage>
        <taxon>Eukaryota</taxon>
        <taxon>Metazoa</taxon>
        <taxon>Ecdysozoa</taxon>
        <taxon>Arthropoda</taxon>
        <taxon>Hexapoda</taxon>
        <taxon>Insecta</taxon>
        <taxon>Pterygota</taxon>
        <taxon>Neoptera</taxon>
        <taxon>Paraneoptera</taxon>
        <taxon>Hemiptera</taxon>
        <taxon>Heteroptera</taxon>
        <taxon>Panheteroptera</taxon>
        <taxon>Pentatomomorpha</taxon>
        <taxon>Pentatomoidea</taxon>
        <taxon>Pentatomidae</taxon>
        <taxon>Pentatominae</taxon>
        <taxon>Nezara</taxon>
    </lineage>
</organism>
<dbReference type="AlphaFoldDB" id="A0A9P0MTR6"/>
<name>A0A9P0MTR6_NEZVI</name>
<dbReference type="EMBL" id="OV725083">
    <property type="protein sequence ID" value="CAH1406868.1"/>
    <property type="molecule type" value="Genomic_DNA"/>
</dbReference>
<reference evidence="1" key="1">
    <citation type="submission" date="2022-01" db="EMBL/GenBank/DDBJ databases">
        <authorList>
            <person name="King R."/>
        </authorList>
    </citation>
    <scope>NUCLEOTIDE SEQUENCE</scope>
</reference>
<accession>A0A9P0MTR6</accession>
<protein>
    <submittedName>
        <fullName evidence="1">Uncharacterized protein</fullName>
    </submittedName>
</protein>
<gene>
    <name evidence="1" type="ORF">NEZAVI_LOCUS14707</name>
</gene>
<keyword evidence="2" id="KW-1185">Reference proteome</keyword>